<dbReference type="InterPro" id="IPR050773">
    <property type="entry name" value="CbxX/CfxQ_RuBisCO_ESX"/>
</dbReference>
<dbReference type="InterPro" id="IPR027417">
    <property type="entry name" value="P-loop_NTPase"/>
</dbReference>
<dbReference type="FunFam" id="3.40.50.300:FF:000216">
    <property type="entry name" value="Type VII secretion ATPase EccA"/>
    <property type="match status" value="1"/>
</dbReference>
<accession>A0AA39XZT9</accession>
<keyword evidence="7" id="KW-1185">Reference proteome</keyword>
<keyword evidence="3" id="KW-0067">ATP-binding</keyword>
<dbReference type="InterPro" id="IPR010730">
    <property type="entry name" value="HET"/>
</dbReference>
<dbReference type="PRINTS" id="PR00819">
    <property type="entry name" value="CBXCFQXSUPER"/>
</dbReference>
<comment type="caution">
    <text evidence="6">The sequence shown here is derived from an EMBL/GenBank/DDBJ whole genome shotgun (WGS) entry which is preliminary data.</text>
</comment>
<feature type="region of interest" description="Disordered" evidence="4">
    <location>
        <begin position="870"/>
        <end position="943"/>
    </location>
</feature>
<feature type="compositionally biased region" description="Basic and acidic residues" evidence="4">
    <location>
        <begin position="913"/>
        <end position="925"/>
    </location>
</feature>
<protein>
    <recommendedName>
        <fullName evidence="5">AAA+ ATPase domain-containing protein</fullName>
    </recommendedName>
</protein>
<dbReference type="GO" id="GO:0005524">
    <property type="term" value="F:ATP binding"/>
    <property type="evidence" value="ECO:0007669"/>
    <property type="project" value="UniProtKB-KW"/>
</dbReference>
<dbReference type="SUPFAM" id="SSF52540">
    <property type="entry name" value="P-loop containing nucleoside triphosphate hydrolases"/>
    <property type="match status" value="2"/>
</dbReference>
<feature type="compositionally biased region" description="Low complexity" evidence="4">
    <location>
        <begin position="870"/>
        <end position="882"/>
    </location>
</feature>
<dbReference type="Proteomes" id="UP001174936">
    <property type="component" value="Unassembled WGS sequence"/>
</dbReference>
<proteinExistence type="inferred from homology"/>
<evidence type="ECO:0000256" key="3">
    <source>
        <dbReference type="ARBA" id="ARBA00022840"/>
    </source>
</evidence>
<evidence type="ECO:0000313" key="7">
    <source>
        <dbReference type="Proteomes" id="UP001174936"/>
    </source>
</evidence>
<dbReference type="InterPro" id="IPR041627">
    <property type="entry name" value="AAA_lid_6"/>
</dbReference>
<dbReference type="CDD" id="cd00009">
    <property type="entry name" value="AAA"/>
    <property type="match status" value="1"/>
</dbReference>
<dbReference type="EMBL" id="JAULSV010000005">
    <property type="protein sequence ID" value="KAK0643349.1"/>
    <property type="molecule type" value="Genomic_DNA"/>
</dbReference>
<evidence type="ECO:0000256" key="2">
    <source>
        <dbReference type="ARBA" id="ARBA00022741"/>
    </source>
</evidence>
<dbReference type="Pfam" id="PF17866">
    <property type="entry name" value="AAA_lid_6"/>
    <property type="match status" value="1"/>
</dbReference>
<evidence type="ECO:0000256" key="4">
    <source>
        <dbReference type="SAM" id="MobiDB-lite"/>
    </source>
</evidence>
<evidence type="ECO:0000256" key="1">
    <source>
        <dbReference type="ARBA" id="ARBA00010378"/>
    </source>
</evidence>
<dbReference type="Pfam" id="PF06985">
    <property type="entry name" value="HET"/>
    <property type="match status" value="1"/>
</dbReference>
<dbReference type="PANTHER" id="PTHR43392:SF2">
    <property type="entry name" value="AAA-TYPE ATPASE FAMILY PROTEIN _ ANKYRIN REPEAT FAMILY PROTEIN"/>
    <property type="match status" value="1"/>
</dbReference>
<dbReference type="SMART" id="SM00382">
    <property type="entry name" value="AAA"/>
    <property type="match status" value="2"/>
</dbReference>
<organism evidence="6 7">
    <name type="scientific">Cercophora newfieldiana</name>
    <dbReference type="NCBI Taxonomy" id="92897"/>
    <lineage>
        <taxon>Eukaryota</taxon>
        <taxon>Fungi</taxon>
        <taxon>Dikarya</taxon>
        <taxon>Ascomycota</taxon>
        <taxon>Pezizomycotina</taxon>
        <taxon>Sordariomycetes</taxon>
        <taxon>Sordariomycetidae</taxon>
        <taxon>Sordariales</taxon>
        <taxon>Lasiosphaeriaceae</taxon>
        <taxon>Cercophora</taxon>
    </lineage>
</organism>
<gene>
    <name evidence="6" type="ORF">B0T16DRAFT_459510</name>
</gene>
<feature type="domain" description="AAA+ ATPase" evidence="5">
    <location>
        <begin position="640"/>
        <end position="782"/>
    </location>
</feature>
<keyword evidence="2" id="KW-0547">Nucleotide-binding</keyword>
<sequence>MPHRRRDPDEDGDESFGPLMEHIEALSTRVVKKAMGVTSSLKRVLAPLNVEEGDVDGAFVILLTQPGFEAYHAKLEHLQKSINLWRQQGLKPRQILPRLHIAVSSDEEDVAIQFTQRYHAFLRAHRLLPIDNNISLIEGASFGASEAIERIRDGMYLISEASRLSSNDRKALATAMRHANTVVIMNYNVTNEGQNTRMSEGLFRCHFDLGQVALGDAMTAILQSMATWSKNEYRGKLRFEGGLQGQNAEAFARKVANRNRNAEAMRSGLQEELGRVVDRQTTRLLEETANGVAAADKFFISRTDLLGKEPDMRNFRELKPWQELQAMVGLEGVKASLESFLYGLLVDFHRELQGQAPLRSGLSKLFIGPPGTGKTTVAKLYGEILGAFGLLTSGELVVKNASDFIGRYIGHSEKATRTIIADARGKVLMIDEAYMLDPFYGRAGDSADPFRKGVIDTIVGEIQNTPGEDICVIMCGYKDKMERMVQAANPGLARRFPIADAFVFEEFSESQLEAVLDFKMAKEGFAMTVEAKKLALEILNNAKQQPNFGNGGEVNNLIGRALANYRTRFGAMTAEQRSGHTCFEPGDMDPLYDRVVGVEDELEREFDQYIGIDHIKTQLKALARRASALRRAGRDPVPFMPFHLVFKGAFGIGKTTMAKKMGWFYKSMRLLATDEVQEVSIRDLVADSYSGGASKVMEAMRGALGKVLFIDEAHRLAGSSNNSLDTHLQDIRESLIDATNKAEFKGKVLVVLAGSDKVGLLLKSHPQIANRFRTVMLFHQLSTDQCLALLEQRLDQEGSSVTLTDGERHQIRHIFGLLRRSAEWANGRDIDVLAKDLIGEAYEKGAFVDHAPVVTFQDILQCLQRRVPQRLQPPTTSPTRPSFSGQNLAKTEATMPISKSSHAPSIDPLVVPKQDKGKGVERLRNDTGQGSKQIDGDNQDPSEVQDVMVSPELAKKVDDSVVGEEPPVISSKGNKYTYTRLPEGRFARVIILQPAQSHSKPLHIKMQHYALGQDPKRQHRFDALSYVWGNAEKTDRVFCDGRSISVTANCASAMRHLRYKQGSRVLWIDAICIDQDSLLERNHQVTLMGEIYTAAHNVLIWLGTGSPEVDQAIQNMQRLCGLQGDWGDHEIVRIMLFRKYKGDFGNIAGMEHIMRHEWWRRMWTLQEFALARRPIIVVGNNQLVWDEFVGTATKTFFSADVGEEMVRRVRQPNTKKHHLAIKHIMPPEEAQDIRGIETSIHMAPMWKDIADAHKSRVAYQLKFQMLDRHFVASDFFLKARLRHAKDPRDKLYGLYHILQSCHYNLPALDYSRTVERIYQEVTFAILVQSRSWWILSHLFRTRSETALAGVDVASWVPDYSSQIMWHQREAFPIKDVAASHSIQWPHNHFSVELSPDGRGICCSGIFLWTVTSATSTLLPTPALDKSFDAFFEESRYEVLLSTSEDFLFTLANWLTLLTIDTQHRSTVPEDLDQDSETLHAISQTFFRAMPTRGPLFRLLPIAMAGWLETAAFQKQVYKVISVIQACMSPSPSQLCPTCGTWTAATHEGDDAMRHFMQQTCNHASWLTYIVYLLYGSAVNRAMFRTGALGTCPGHFGFCGGQPRPGDEVVLLPGAPEPVIIRRRPRTTDDDEDNDEDGAHCYRIVGVTAGLVRTPSSSRCVEEDDGHDQYGDTEGICSRFCEILDSDNAVAAHRYKPWSFYLL</sequence>
<name>A0AA39XZT9_9PEZI</name>
<dbReference type="Pfam" id="PF00004">
    <property type="entry name" value="AAA"/>
    <property type="match status" value="2"/>
</dbReference>
<dbReference type="PANTHER" id="PTHR43392">
    <property type="entry name" value="AAA-TYPE ATPASE FAMILY PROTEIN / ANKYRIN REPEAT FAMILY PROTEIN"/>
    <property type="match status" value="1"/>
</dbReference>
<dbReference type="InterPro" id="IPR000641">
    <property type="entry name" value="CbxX/CfxQ"/>
</dbReference>
<evidence type="ECO:0000313" key="6">
    <source>
        <dbReference type="EMBL" id="KAK0643349.1"/>
    </source>
</evidence>
<dbReference type="InterPro" id="IPR003593">
    <property type="entry name" value="AAA+_ATPase"/>
</dbReference>
<dbReference type="InterPro" id="IPR003959">
    <property type="entry name" value="ATPase_AAA_core"/>
</dbReference>
<comment type="similarity">
    <text evidence="1">Belongs to the CbxX/CfxQ family.</text>
</comment>
<dbReference type="GO" id="GO:0016887">
    <property type="term" value="F:ATP hydrolysis activity"/>
    <property type="evidence" value="ECO:0007669"/>
    <property type="project" value="InterPro"/>
</dbReference>
<dbReference type="Gene3D" id="1.10.8.60">
    <property type="match status" value="1"/>
</dbReference>
<evidence type="ECO:0000259" key="5">
    <source>
        <dbReference type="SMART" id="SM00382"/>
    </source>
</evidence>
<dbReference type="Gene3D" id="3.40.50.300">
    <property type="entry name" value="P-loop containing nucleotide triphosphate hydrolases"/>
    <property type="match status" value="2"/>
</dbReference>
<reference evidence="6" key="1">
    <citation type="submission" date="2023-06" db="EMBL/GenBank/DDBJ databases">
        <title>Genome-scale phylogeny and comparative genomics of the fungal order Sordariales.</title>
        <authorList>
            <consortium name="Lawrence Berkeley National Laboratory"/>
            <person name="Hensen N."/>
            <person name="Bonometti L."/>
            <person name="Westerberg I."/>
            <person name="Brannstrom I.O."/>
            <person name="Guillou S."/>
            <person name="Cros-Aarteil S."/>
            <person name="Calhoun S."/>
            <person name="Haridas S."/>
            <person name="Kuo A."/>
            <person name="Mondo S."/>
            <person name="Pangilinan J."/>
            <person name="Riley R."/>
            <person name="Labutti K."/>
            <person name="Andreopoulos B."/>
            <person name="Lipzen A."/>
            <person name="Chen C."/>
            <person name="Yanf M."/>
            <person name="Daum C."/>
            <person name="Ng V."/>
            <person name="Clum A."/>
            <person name="Steindorff A."/>
            <person name="Ohm R."/>
            <person name="Martin F."/>
            <person name="Silar P."/>
            <person name="Natvig D."/>
            <person name="Lalanne C."/>
            <person name="Gautier V."/>
            <person name="Ament-Velasquez S.L."/>
            <person name="Kruys A."/>
            <person name="Hutchinson M.I."/>
            <person name="Powell A.J."/>
            <person name="Barry K."/>
            <person name="Miller A.N."/>
            <person name="Grigoriev I.V."/>
            <person name="Debuchy R."/>
            <person name="Gladieux P."/>
            <person name="Thoren M.H."/>
            <person name="Johannesson H."/>
        </authorList>
    </citation>
    <scope>NUCLEOTIDE SEQUENCE</scope>
    <source>
        <strain evidence="6">SMH2532-1</strain>
    </source>
</reference>
<feature type="domain" description="AAA+ ATPase" evidence="5">
    <location>
        <begin position="360"/>
        <end position="502"/>
    </location>
</feature>